<proteinExistence type="predicted"/>
<evidence type="ECO:0000313" key="3">
    <source>
        <dbReference type="Proteomes" id="UP001372338"/>
    </source>
</evidence>
<gene>
    <name evidence="2" type="ORF">RIF29_11501</name>
</gene>
<dbReference type="InterPro" id="IPR036047">
    <property type="entry name" value="F-box-like_dom_sf"/>
</dbReference>
<dbReference type="PANTHER" id="PTHR24414:SF23">
    <property type="entry name" value="F-BOX_KELCH-REPEAT PROTEIN SKIP6"/>
    <property type="match status" value="1"/>
</dbReference>
<dbReference type="SUPFAM" id="SSF81383">
    <property type="entry name" value="F-box domain"/>
    <property type="match status" value="1"/>
</dbReference>
<evidence type="ECO:0000259" key="1">
    <source>
        <dbReference type="SMART" id="SM00256"/>
    </source>
</evidence>
<dbReference type="CDD" id="cd22152">
    <property type="entry name" value="F-box_AtAFR-like"/>
    <property type="match status" value="1"/>
</dbReference>
<organism evidence="2 3">
    <name type="scientific">Crotalaria pallida</name>
    <name type="common">Smooth rattlebox</name>
    <name type="synonym">Crotalaria striata</name>
    <dbReference type="NCBI Taxonomy" id="3830"/>
    <lineage>
        <taxon>Eukaryota</taxon>
        <taxon>Viridiplantae</taxon>
        <taxon>Streptophyta</taxon>
        <taxon>Embryophyta</taxon>
        <taxon>Tracheophyta</taxon>
        <taxon>Spermatophyta</taxon>
        <taxon>Magnoliopsida</taxon>
        <taxon>eudicotyledons</taxon>
        <taxon>Gunneridae</taxon>
        <taxon>Pentapetalae</taxon>
        <taxon>rosids</taxon>
        <taxon>fabids</taxon>
        <taxon>Fabales</taxon>
        <taxon>Fabaceae</taxon>
        <taxon>Papilionoideae</taxon>
        <taxon>50 kb inversion clade</taxon>
        <taxon>genistoids sensu lato</taxon>
        <taxon>core genistoids</taxon>
        <taxon>Crotalarieae</taxon>
        <taxon>Crotalaria</taxon>
    </lineage>
</organism>
<dbReference type="InterPro" id="IPR050354">
    <property type="entry name" value="F-box/kelch-repeat_ARATH"/>
</dbReference>
<dbReference type="PANTHER" id="PTHR24414">
    <property type="entry name" value="F-BOX/KELCH-REPEAT PROTEIN SKIP4"/>
    <property type="match status" value="1"/>
</dbReference>
<sequence>MSSSSSPESGSQEQQELIPSFPNDIAFNIFARLPCSHHPTLSLVSKPIRSLLSSPTFFTARTALSFTEPIFYLTSLNKSESWYALYRDLLHPNNIFAPFPIPLIPSSSHQHEPIQQNGYFLYCS</sequence>
<dbReference type="SMART" id="SM00256">
    <property type="entry name" value="FBOX"/>
    <property type="match status" value="1"/>
</dbReference>
<evidence type="ECO:0000313" key="2">
    <source>
        <dbReference type="EMBL" id="KAK7282592.1"/>
    </source>
</evidence>
<protein>
    <recommendedName>
        <fullName evidence="1">F-box domain-containing protein</fullName>
    </recommendedName>
</protein>
<dbReference type="AlphaFoldDB" id="A0AAN9IM57"/>
<feature type="domain" description="F-box" evidence="1">
    <location>
        <begin position="21"/>
        <end position="61"/>
    </location>
</feature>
<comment type="caution">
    <text evidence="2">The sequence shown here is derived from an EMBL/GenBank/DDBJ whole genome shotgun (WGS) entry which is preliminary data.</text>
</comment>
<dbReference type="EMBL" id="JAYWIO010000002">
    <property type="protein sequence ID" value="KAK7282592.1"/>
    <property type="molecule type" value="Genomic_DNA"/>
</dbReference>
<dbReference type="Pfam" id="PF00646">
    <property type="entry name" value="F-box"/>
    <property type="match status" value="1"/>
</dbReference>
<name>A0AAN9IM57_CROPI</name>
<dbReference type="InterPro" id="IPR001810">
    <property type="entry name" value="F-box_dom"/>
</dbReference>
<reference evidence="2 3" key="1">
    <citation type="submission" date="2024-01" db="EMBL/GenBank/DDBJ databases">
        <title>The genomes of 5 underutilized Papilionoideae crops provide insights into root nodulation and disease resistanc.</title>
        <authorList>
            <person name="Yuan L."/>
        </authorList>
    </citation>
    <scope>NUCLEOTIDE SEQUENCE [LARGE SCALE GENOMIC DNA]</scope>
    <source>
        <strain evidence="2">ZHUSHIDOU_FW_LH</strain>
        <tissue evidence="2">Leaf</tissue>
    </source>
</reference>
<keyword evidence="3" id="KW-1185">Reference proteome</keyword>
<accession>A0AAN9IM57</accession>
<dbReference type="Proteomes" id="UP001372338">
    <property type="component" value="Unassembled WGS sequence"/>
</dbReference>